<gene>
    <name evidence="2" type="ORF">DDE19_26015</name>
</gene>
<dbReference type="RefSeq" id="WP_124821916.1">
    <property type="nucleotide sequence ID" value="NZ_QDGB01000326.1"/>
</dbReference>
<dbReference type="AlphaFoldDB" id="A0A3N9XK22"/>
<feature type="transmembrane region" description="Helical" evidence="1">
    <location>
        <begin position="35"/>
        <end position="58"/>
    </location>
</feature>
<keyword evidence="1" id="KW-1133">Transmembrane helix</keyword>
<dbReference type="EMBL" id="QDGB01000326">
    <property type="protein sequence ID" value="RQX13398.1"/>
    <property type="molecule type" value="Genomic_DNA"/>
</dbReference>
<comment type="caution">
    <text evidence="2">The sequence shown here is derived from an EMBL/GenBank/DDBJ whole genome shotgun (WGS) entry which is preliminary data.</text>
</comment>
<dbReference type="Proteomes" id="UP000278981">
    <property type="component" value="Unassembled WGS sequence"/>
</dbReference>
<evidence type="ECO:0000313" key="2">
    <source>
        <dbReference type="EMBL" id="RQX13398.1"/>
    </source>
</evidence>
<keyword evidence="1" id="KW-0472">Membrane</keyword>
<reference evidence="2 3" key="1">
    <citation type="submission" date="2018-04" db="EMBL/GenBank/DDBJ databases">
        <title>Micromonosporas from Atacama Desert.</title>
        <authorList>
            <person name="Carro L."/>
            <person name="Klenk H.-P."/>
            <person name="Goodfellow M."/>
        </authorList>
    </citation>
    <scope>NUCLEOTIDE SEQUENCE [LARGE SCALE GENOMIC DNA]</scope>
    <source>
        <strain evidence="2 3">LB19</strain>
    </source>
</reference>
<keyword evidence="1" id="KW-0812">Transmembrane</keyword>
<sequence length="134" mass="14573">MEQPLTTFQSHVAGRNAQVAIWPDRIEWSKPGRTMVANVLLVILAVYTIGLTLLASACRPRFKQQGRQMLAMRAVQSVASRRDGLHAAVAVVAGATTIDFRVPHVTTTDRWRVEPPYPGTSAQLPAIVGGVCQV</sequence>
<organism evidence="2 3">
    <name type="scientific">Micromonospora ureilytica</name>
    <dbReference type="NCBI Taxonomy" id="709868"/>
    <lineage>
        <taxon>Bacteria</taxon>
        <taxon>Bacillati</taxon>
        <taxon>Actinomycetota</taxon>
        <taxon>Actinomycetes</taxon>
        <taxon>Micromonosporales</taxon>
        <taxon>Micromonosporaceae</taxon>
        <taxon>Micromonospora</taxon>
    </lineage>
</organism>
<dbReference type="OrthoDB" id="5996503at2"/>
<protein>
    <submittedName>
        <fullName evidence="2">Uncharacterized protein</fullName>
    </submittedName>
</protein>
<name>A0A3N9XK22_9ACTN</name>
<accession>A0A3N9XK22</accession>
<evidence type="ECO:0000256" key="1">
    <source>
        <dbReference type="SAM" id="Phobius"/>
    </source>
</evidence>
<proteinExistence type="predicted"/>
<evidence type="ECO:0000313" key="3">
    <source>
        <dbReference type="Proteomes" id="UP000278981"/>
    </source>
</evidence>